<dbReference type="InterPro" id="IPR001781">
    <property type="entry name" value="Znf_LIM"/>
</dbReference>
<feature type="compositionally biased region" description="Low complexity" evidence="4">
    <location>
        <begin position="457"/>
        <end position="470"/>
    </location>
</feature>
<evidence type="ECO:0000256" key="2">
    <source>
        <dbReference type="ARBA" id="ARBA00022833"/>
    </source>
</evidence>
<feature type="region of interest" description="Disordered" evidence="4">
    <location>
        <begin position="376"/>
        <end position="561"/>
    </location>
</feature>
<feature type="compositionally biased region" description="Basic residues" evidence="4">
    <location>
        <begin position="508"/>
        <end position="519"/>
    </location>
</feature>
<evidence type="ECO:0000256" key="3">
    <source>
        <dbReference type="PROSITE-ProRule" id="PRU00125"/>
    </source>
</evidence>
<feature type="compositionally biased region" description="Low complexity" evidence="4">
    <location>
        <begin position="42"/>
        <end position="85"/>
    </location>
</feature>
<comment type="caution">
    <text evidence="6">The sequence shown here is derived from an EMBL/GenBank/DDBJ whole genome shotgun (WGS) entry which is preliminary data.</text>
</comment>
<reference evidence="6" key="1">
    <citation type="journal article" date="2021" name="Genome Biol. Evol.">
        <title>The assembled and annotated genome of the fairy-ring fungus Marasmius oreades.</title>
        <authorList>
            <person name="Hiltunen M."/>
            <person name="Ament-Velasquez S.L."/>
            <person name="Johannesson H."/>
        </authorList>
    </citation>
    <scope>NUCLEOTIDE SEQUENCE</scope>
    <source>
        <strain evidence="6">03SP1</strain>
    </source>
</reference>
<dbReference type="PROSITE" id="PS00478">
    <property type="entry name" value="LIM_DOMAIN_1"/>
    <property type="match status" value="1"/>
</dbReference>
<proteinExistence type="predicted"/>
<feature type="compositionally biased region" description="Polar residues" evidence="4">
    <location>
        <begin position="235"/>
        <end position="245"/>
    </location>
</feature>
<name>A0A9P7RZL0_9AGAR</name>
<feature type="compositionally biased region" description="Pro residues" evidence="4">
    <location>
        <begin position="164"/>
        <end position="179"/>
    </location>
</feature>
<dbReference type="PANTHER" id="PTHR24216:SF8">
    <property type="entry name" value="PAXILLIN, ISOFORM F"/>
    <property type="match status" value="1"/>
</dbReference>
<feature type="compositionally biased region" description="Pro residues" evidence="4">
    <location>
        <begin position="255"/>
        <end position="271"/>
    </location>
</feature>
<feature type="compositionally biased region" description="Polar residues" evidence="4">
    <location>
        <begin position="632"/>
        <end position="643"/>
    </location>
</feature>
<feature type="compositionally biased region" description="Polar residues" evidence="4">
    <location>
        <begin position="273"/>
        <end position="288"/>
    </location>
</feature>
<protein>
    <recommendedName>
        <fullName evidence="5">LIM zinc-binding domain-containing protein</fullName>
    </recommendedName>
</protein>
<keyword evidence="3" id="KW-0440">LIM domain</keyword>
<evidence type="ECO:0000259" key="5">
    <source>
        <dbReference type="PROSITE" id="PS50023"/>
    </source>
</evidence>
<evidence type="ECO:0000256" key="1">
    <source>
        <dbReference type="ARBA" id="ARBA00022723"/>
    </source>
</evidence>
<dbReference type="RefSeq" id="XP_043009080.1">
    <property type="nucleotide sequence ID" value="XM_043153795.1"/>
</dbReference>
<dbReference type="SUPFAM" id="SSF57716">
    <property type="entry name" value="Glucocorticoid receptor-like (DNA-binding domain)"/>
    <property type="match status" value="1"/>
</dbReference>
<dbReference type="GO" id="GO:0046872">
    <property type="term" value="F:metal ion binding"/>
    <property type="evidence" value="ECO:0007669"/>
    <property type="project" value="UniProtKB-KW"/>
</dbReference>
<dbReference type="Pfam" id="PF00412">
    <property type="entry name" value="LIM"/>
    <property type="match status" value="2"/>
</dbReference>
<feature type="compositionally biased region" description="Polar residues" evidence="4">
    <location>
        <begin position="203"/>
        <end position="215"/>
    </location>
</feature>
<gene>
    <name evidence="6" type="ORF">E1B28_008953</name>
</gene>
<organism evidence="6 7">
    <name type="scientific">Marasmius oreades</name>
    <name type="common">fairy-ring Marasmius</name>
    <dbReference type="NCBI Taxonomy" id="181124"/>
    <lineage>
        <taxon>Eukaryota</taxon>
        <taxon>Fungi</taxon>
        <taxon>Dikarya</taxon>
        <taxon>Basidiomycota</taxon>
        <taxon>Agaricomycotina</taxon>
        <taxon>Agaricomycetes</taxon>
        <taxon>Agaricomycetidae</taxon>
        <taxon>Agaricales</taxon>
        <taxon>Marasmiineae</taxon>
        <taxon>Marasmiaceae</taxon>
        <taxon>Marasmius</taxon>
    </lineage>
</organism>
<dbReference type="AlphaFoldDB" id="A0A9P7RZL0"/>
<evidence type="ECO:0000256" key="4">
    <source>
        <dbReference type="SAM" id="MobiDB-lite"/>
    </source>
</evidence>
<feature type="region of interest" description="Disordered" evidence="4">
    <location>
        <begin position="632"/>
        <end position="663"/>
    </location>
</feature>
<keyword evidence="2 3" id="KW-0862">Zinc</keyword>
<dbReference type="EMBL" id="CM032185">
    <property type="protein sequence ID" value="KAG7092610.1"/>
    <property type="molecule type" value="Genomic_DNA"/>
</dbReference>
<dbReference type="SMART" id="SM00132">
    <property type="entry name" value="LIM"/>
    <property type="match status" value="2"/>
</dbReference>
<feature type="compositionally biased region" description="Pro residues" evidence="4">
    <location>
        <begin position="93"/>
        <end position="107"/>
    </location>
</feature>
<dbReference type="GO" id="GO:0030695">
    <property type="term" value="F:GTPase regulator activity"/>
    <property type="evidence" value="ECO:0007669"/>
    <property type="project" value="UniProtKB-ARBA"/>
</dbReference>
<dbReference type="PROSITE" id="PS50023">
    <property type="entry name" value="LIM_DOMAIN_2"/>
    <property type="match status" value="1"/>
</dbReference>
<evidence type="ECO:0000313" key="7">
    <source>
        <dbReference type="Proteomes" id="UP001049176"/>
    </source>
</evidence>
<sequence length="915" mass="98347">MATALAPPSSDTGRISQLLPTVKCSICNEPVRLADLGEHICPSSSPSSKLTSKISRMMSPGPRSSRTTRTSFSTMRSRSASSVSSAYSEFPLAIPPVSSPPPLPKTSPPSQSTHPISHPYPASLRDRSYSTVSNSPRSPRTPPPSSRSPPHPQPILPSLSRSPAPTPSPGPIPLTPPPATFSRVETSRTPAFPPQHSPRTDARLSSTPYVISTHSPRPLPPSSPGVIATDPPGSPSTLHFSQPATSHHPDSPSFPSNPLPPILPPQFPPGPSRHTQQGLQHGHSPTGSMFSTHGTIVRSPEPDTKIGGEAGMAGVGRRGFAAVAGAALFVIPRAQGRQDIGYPMNPITIPPTQTRPDQAVQSRPQFLDISAANKAIGPSLHSPSTLSPRSPLSSTPTSPTTPRTPRTPDARTAPPGHPAFLVPGSPGGHPSSLLAGSPRGSPTGPAKPSGTPDAYFPPESKSPPSQSPPSHTRNLSTSSDGSEVGLAYTQSVSYEDDEVEDFVSRAQNARRRRSTSRARSRQDSMSSSTSSGGGTGRGVPQRKNSHTLPGEGEIPPLPISSGKGLELETAFNAVAASSSADGISLTSPTELSVNSISKLHVPLRSNTVQGLTTPKSEVDPFDSFMAKLPMRSNTERASSSNYQHYHGKEKTMPGLNSTKGDSTKSRNRVKLCVGCEKRIEDGRWVQVDDEHGKGKQRKGVLCEGCWKGMYLPKCRRCQLPIEKHAISSSDGQLKGKYHKECFTCFECKAPFPNKTFYVFNDQPLCGYHYAKHNNSLCNLSSCAQPIEGPCAVDHKGGRYHPAHFLCMWDRCTEKLDKEYWEVDGKVVCERHAQMQFRQSRMFGLGGSRKSRAWALSLYGAEGVYDGVRDEEEESRYDSEEEFGEDSAEWKAMKRTTRFIDLGSLGLGGTEGRQLK</sequence>
<dbReference type="Proteomes" id="UP001049176">
    <property type="component" value="Chromosome 5"/>
</dbReference>
<accession>A0A9P7RZL0</accession>
<dbReference type="PANTHER" id="PTHR24216">
    <property type="entry name" value="PAXILLIN-RELATED"/>
    <property type="match status" value="1"/>
</dbReference>
<dbReference type="OrthoDB" id="1112565at2759"/>
<feature type="compositionally biased region" description="Low complexity" evidence="4">
    <location>
        <begin position="378"/>
        <end position="404"/>
    </location>
</feature>
<evidence type="ECO:0000313" key="6">
    <source>
        <dbReference type="EMBL" id="KAG7092610.1"/>
    </source>
</evidence>
<feature type="domain" description="LIM zinc-binding" evidence="5">
    <location>
        <begin position="712"/>
        <end position="775"/>
    </location>
</feature>
<dbReference type="Gene3D" id="2.10.110.10">
    <property type="entry name" value="Cysteine Rich Protein"/>
    <property type="match status" value="2"/>
</dbReference>
<dbReference type="GeneID" id="66078029"/>
<feature type="compositionally biased region" description="Pro residues" evidence="4">
    <location>
        <begin position="139"/>
        <end position="155"/>
    </location>
</feature>
<dbReference type="KEGG" id="more:E1B28_008953"/>
<feature type="region of interest" description="Disordered" evidence="4">
    <location>
        <begin position="37"/>
        <end position="288"/>
    </location>
</feature>
<feature type="compositionally biased region" description="Polar residues" evidence="4">
    <location>
        <begin position="471"/>
        <end position="481"/>
    </location>
</feature>
<dbReference type="CDD" id="cd08368">
    <property type="entry name" value="LIM"/>
    <property type="match status" value="1"/>
</dbReference>
<keyword evidence="1 3" id="KW-0479">Metal-binding</keyword>
<keyword evidence="7" id="KW-1185">Reference proteome</keyword>